<keyword evidence="9" id="KW-1161">Viral attachment to host cell</keyword>
<name>A0A088MJ12_9VIRU</name>
<evidence type="ECO:0000256" key="5">
    <source>
        <dbReference type="ARBA" id="ARBA00015294"/>
    </source>
</evidence>
<dbReference type="Proteomes" id="UP000115896">
    <property type="component" value="Genome"/>
</dbReference>
<dbReference type="Pfam" id="PF03557">
    <property type="entry name" value="Bunya_G1"/>
    <property type="match status" value="1"/>
</dbReference>
<evidence type="ECO:0000256" key="4">
    <source>
        <dbReference type="ARBA" id="ARBA00004563"/>
    </source>
</evidence>
<evidence type="ECO:0000256" key="9">
    <source>
        <dbReference type="ARBA" id="ARBA00022804"/>
    </source>
</evidence>
<keyword evidence="16" id="KW-1038">Host endoplasmic reticulum</keyword>
<dbReference type="InterPro" id="IPR005167">
    <property type="entry name" value="Bunya_G1"/>
</dbReference>
<dbReference type="EMBL" id="KJ867186">
    <property type="protein sequence ID" value="AIN37029.1"/>
    <property type="molecule type" value="Viral_cRNA"/>
</dbReference>
<dbReference type="PIRSF" id="PIRSF003944">
    <property type="entry name" value="M_poly_OrthobunV"/>
    <property type="match status" value="1"/>
</dbReference>
<feature type="domain" description="Bunyavirus glycoprotein G1" evidence="20">
    <location>
        <begin position="517"/>
        <end position="1386"/>
    </location>
</feature>
<evidence type="ECO:0000256" key="10">
    <source>
        <dbReference type="ARBA" id="ARBA00022812"/>
    </source>
</evidence>
<evidence type="ECO:0000256" key="13">
    <source>
        <dbReference type="ARBA" id="ARBA00022989"/>
    </source>
</evidence>
<evidence type="ECO:0000256" key="3">
    <source>
        <dbReference type="ARBA" id="ARBA00004482"/>
    </source>
</evidence>
<evidence type="ECO:0000256" key="14">
    <source>
        <dbReference type="ARBA" id="ARBA00023136"/>
    </source>
</evidence>
<keyword evidence="8" id="KW-0732">Signal</keyword>
<keyword evidence="13 19" id="KW-1133">Transmembrane helix</keyword>
<keyword evidence="10" id="KW-1040">Host Golgi apparatus</keyword>
<evidence type="ECO:0000256" key="6">
    <source>
        <dbReference type="ARBA" id="ARBA00022581"/>
    </source>
</evidence>
<sequence length="1447" mass="165368">MAIFKLIVLLAFSYATGVPQELSRCFTGGSVVRQHWSKNAISELCLKDDVSIIKSEIEYKKNETGTFALNKIYRKWITTDWEKCQPQKSTGGHISVLEVRHDLTLASATYICGNPCTINVDREMAQVHLQTEGVNHFEISGTTIKSGWFKTTTYITLDQTCEHLKVSCGKQSVQFHACFKQHMACVRFLHRTILPGNMANSICQNIEIIILLALTLSIFILLCILTKTYICYILLPIFIPISYIYGYFYNRSCKKCSQCGLVYHPFTECGRNCVCGARYDTSERMKLHRLSGLCPGYKSLKTARVLCKSKGSASILSILISLLILTFVTPINGLMLKDTDITNLKIDTLPDDMLELIHNVDYLKLILEINIMIFGFILIIILFMLLMFYRYQHIFISIYVIDCKECDMYHSKSGLRYNGDFTNKCMTCTCGEVDDMEGLNKHKKRYNCLIKYKTTILQHFSLSMLVCLILKESVLFAAAQPEEIIKCLEQESLTSECTGPLLKTPQCTEQQKNLLFMEIAKQMEKDNVITSLDNALIAKLPNEIAGSMAILDTKKYYHEQITLEYAILSKYCDYYKKYEGNTGYSQTTWRTYLRSQDLEICLILPYQFFCRCFKSGTGCIDTKIEFKSTMDTYYSSHQTKFDSDLNYMLHVIHLAFRGSATSYIAKCLIEKNYTETISYLTKIQEKYPNNQLLKVAIFFTNHLLNQSLVENFEVSTEWSRYKHSATQPEHEWKKGSELKILDSNKLKTGPAIQTCLHIKDLHCISPRSRAPTSGIITCGLNDQACVYRKPNKEIYASHMTQHGFCIMDGHCLKPFEPISGEMLQIIKKSKCWTEDIEDLITEGQDKGRISCQPIDVGNCNVSGNLWTITLCSDKKFYYTDNKHVHDSSKDVGYYCMEENCKIPRFPIHPDFVKDCEWDLNHMEIDHLKQINIEDINSYKKILTEKLITALNSFKYKGNENLPHSIPKYEYITIQGTQTIDGIENAFIEVEIPALSGSATGFKISSRDGIELFDAILYVKQASFSSVYKKLYVTGPTIGINTKHDERCTGACPVTLPHSYGWLTFSKERTSQWGCEEYGCLAISDGCVFGSCQDIIKDDLTVYRKETEELSLAEICITFMHNTFCTSIDSTTPTITDILEAQFKTVESFKLPNTVGLKMHKLYIGTINDIGVYKKACGNVQKYNNTILGSGSPKFDYVCHLAKRKDVILRKCFDNDYNSCKLLKVANDLRIEEDGEKLKVINYKKVMGTLKFKAIFGDVKYKSFTQDVDIDAEATCVGCLNCFENINCEIKVQSPLETTCEVESSCDLFTTRILFHQDIHKYALKLICSKEATSKFWIRFCKKEIKSSISLINAAPILELAPIDQTSYVKEEDERCGTWMCRVAQEGIGVIFEPFKNLFGSYLGIFYIIIIVIILLVLFVYIFLPMILKLKEILQKNEVAYQRDMKVR</sequence>
<evidence type="ECO:0000259" key="20">
    <source>
        <dbReference type="Pfam" id="PF03557"/>
    </source>
</evidence>
<dbReference type="GO" id="GO:0046718">
    <property type="term" value="P:symbiont entry into host cell"/>
    <property type="evidence" value="ECO:0007669"/>
    <property type="project" value="UniProtKB-KW"/>
</dbReference>
<evidence type="ECO:0000256" key="15">
    <source>
        <dbReference type="ARBA" id="ARBA00023180"/>
    </source>
</evidence>
<evidence type="ECO:0000256" key="17">
    <source>
        <dbReference type="ARBA" id="ARBA00023296"/>
    </source>
</evidence>
<dbReference type="NCBIfam" id="TIGR04210">
    <property type="entry name" value="bunya_NSm"/>
    <property type="match status" value="1"/>
</dbReference>
<dbReference type="InterPro" id="IPR005168">
    <property type="entry name" value="Bunya_G2"/>
</dbReference>
<dbReference type="GO" id="GO:0044178">
    <property type="term" value="C:host cell Golgi membrane"/>
    <property type="evidence" value="ECO:0007669"/>
    <property type="project" value="UniProtKB-SubCell"/>
</dbReference>
<dbReference type="GO" id="GO:0019062">
    <property type="term" value="P:virion attachment to host cell"/>
    <property type="evidence" value="ECO:0007669"/>
    <property type="project" value="UniProtKB-KW"/>
</dbReference>
<evidence type="ECO:0000256" key="12">
    <source>
        <dbReference type="ARBA" id="ARBA00022870"/>
    </source>
</evidence>
<comment type="subcellular location">
    <subcellularLocation>
        <location evidence="2">Host Golgi apparatus membrane</location>
        <topology evidence="2">Multi-pass membrane protein</topology>
    </subcellularLocation>
    <subcellularLocation>
        <location evidence="1">Host Golgi apparatus membrane</location>
        <topology evidence="1">Single-pass type I membrane protein</topology>
    </subcellularLocation>
    <subcellularLocation>
        <location evidence="3">Host endoplasmic reticulum membrane</location>
        <topology evidence="3">Single-pass type I membrane protein</topology>
    </subcellularLocation>
    <subcellularLocation>
        <location evidence="4">Virion membrane</location>
        <topology evidence="4">Single-pass type I membrane protein</topology>
    </subcellularLocation>
</comment>
<reference evidence="22 23" key="1">
    <citation type="journal article" date="2014" name="PLoS Negl. Trop. Dis.">
        <title>Molecular characterization of human pathogenic bunyaviruses of the nyando and bwamba/pongola virus groups leads to the genetic identification of mojui dos campos and kaeng khoi virus.</title>
        <authorList>
            <person name="Groseth A."/>
            <person name="Mampilli V."/>
            <person name="Weisend C."/>
            <person name="Dahlstrom E."/>
            <person name="Porcella S.F."/>
            <person name="Russell B.J."/>
            <person name="Tesh R.B."/>
            <person name="Ebihara H."/>
        </authorList>
    </citation>
    <scope>NUCLEOTIDE SEQUENCE [LARGE SCALE GENOMIC DNA]</scope>
    <source>
        <strain evidence="22">UgAr1888</strain>
    </source>
</reference>
<feature type="transmembrane region" description="Helical" evidence="19">
    <location>
        <begin position="232"/>
        <end position="249"/>
    </location>
</feature>
<keyword evidence="11" id="KW-0946">Virion</keyword>
<organism evidence="22 23">
    <name type="scientific">Orthobunyavirus bwambaense</name>
    <dbReference type="NCBI Taxonomy" id="3052384"/>
    <lineage>
        <taxon>Viruses</taxon>
        <taxon>Riboviria</taxon>
        <taxon>Orthornavirae</taxon>
        <taxon>Negarnaviricota</taxon>
        <taxon>Polyploviricotina</taxon>
        <taxon>Bunyaviricetes</taxon>
        <taxon>Elliovirales</taxon>
        <taxon>Peribunyaviridae</taxon>
        <taxon>Orthobunyavirus</taxon>
    </lineage>
</organism>
<evidence type="ECO:0000313" key="22">
    <source>
        <dbReference type="EMBL" id="AIN37029.1"/>
    </source>
</evidence>
<evidence type="ECO:0000256" key="7">
    <source>
        <dbReference type="ARBA" id="ARBA00022692"/>
    </source>
</evidence>
<keyword evidence="14 19" id="KW-0472">Membrane</keyword>
<feature type="transmembrane region" description="Helical" evidence="19">
    <location>
        <begin position="1401"/>
        <end position="1423"/>
    </location>
</feature>
<evidence type="ECO:0000256" key="16">
    <source>
        <dbReference type="ARBA" id="ARBA00023184"/>
    </source>
</evidence>
<evidence type="ECO:0000256" key="8">
    <source>
        <dbReference type="ARBA" id="ARBA00022729"/>
    </source>
</evidence>
<keyword evidence="12" id="KW-1043">Host membrane</keyword>
<protein>
    <recommendedName>
        <fullName evidence="5">Envelopment polyprotein</fullName>
    </recommendedName>
    <alternativeName>
        <fullName evidence="18">M polyprotein</fullName>
    </alternativeName>
</protein>
<keyword evidence="7 19" id="KW-0812">Transmembrane</keyword>
<keyword evidence="6" id="KW-0945">Host-virus interaction</keyword>
<dbReference type="InterPro" id="IPR014413">
    <property type="entry name" value="M_poly_OrthobunV"/>
</dbReference>
<feature type="transmembrane region" description="Helical" evidence="19">
    <location>
        <begin position="208"/>
        <end position="225"/>
    </location>
</feature>
<dbReference type="InterPro" id="IPR026400">
    <property type="entry name" value="Bunya_nonstruc_pro_NSm"/>
</dbReference>
<evidence type="ECO:0000259" key="21">
    <source>
        <dbReference type="Pfam" id="PF03563"/>
    </source>
</evidence>
<evidence type="ECO:0000256" key="11">
    <source>
        <dbReference type="ARBA" id="ARBA00022844"/>
    </source>
</evidence>
<evidence type="ECO:0000256" key="1">
    <source>
        <dbReference type="ARBA" id="ARBA00004244"/>
    </source>
</evidence>
<proteinExistence type="predicted"/>
<evidence type="ECO:0000313" key="23">
    <source>
        <dbReference type="Proteomes" id="UP000115896"/>
    </source>
</evidence>
<keyword evidence="15" id="KW-0325">Glycoprotein</keyword>
<feature type="transmembrane region" description="Helical" evidence="19">
    <location>
        <begin position="315"/>
        <end position="336"/>
    </location>
</feature>
<accession>A0A088MJ12</accession>
<evidence type="ECO:0000256" key="19">
    <source>
        <dbReference type="SAM" id="Phobius"/>
    </source>
</evidence>
<keyword evidence="17" id="KW-1160">Virus entry into host cell</keyword>
<dbReference type="GO" id="GO:0044167">
    <property type="term" value="C:host cell endoplasmic reticulum membrane"/>
    <property type="evidence" value="ECO:0007669"/>
    <property type="project" value="UniProtKB-SubCell"/>
</dbReference>
<feature type="domain" description="Bunyavirus glycoprotein G2" evidence="21">
    <location>
        <begin position="24"/>
        <end position="304"/>
    </location>
</feature>
<evidence type="ECO:0000256" key="2">
    <source>
        <dbReference type="ARBA" id="ARBA00004252"/>
    </source>
</evidence>
<feature type="transmembrane region" description="Helical" evidence="19">
    <location>
        <begin position="365"/>
        <end position="389"/>
    </location>
</feature>
<dbReference type="Pfam" id="PF03563">
    <property type="entry name" value="Bunya_G2"/>
    <property type="match status" value="1"/>
</dbReference>
<dbReference type="GO" id="GO:0044003">
    <property type="term" value="P:symbiont-mediated perturbation of host process"/>
    <property type="evidence" value="ECO:0007669"/>
    <property type="project" value="InterPro"/>
</dbReference>
<dbReference type="GO" id="GO:0055036">
    <property type="term" value="C:virion membrane"/>
    <property type="evidence" value="ECO:0007669"/>
    <property type="project" value="UniProtKB-SubCell"/>
</dbReference>
<evidence type="ECO:0000256" key="18">
    <source>
        <dbReference type="ARBA" id="ARBA00031199"/>
    </source>
</evidence>